<evidence type="ECO:0000313" key="2">
    <source>
        <dbReference type="EMBL" id="KKK85836.1"/>
    </source>
</evidence>
<comment type="caution">
    <text evidence="2">The sequence shown here is derived from an EMBL/GenBank/DDBJ whole genome shotgun (WGS) entry which is preliminary data.</text>
</comment>
<protein>
    <submittedName>
        <fullName evidence="2">Uncharacterized protein</fullName>
    </submittedName>
</protein>
<dbReference type="AlphaFoldDB" id="A0A0F9BN71"/>
<keyword evidence="1" id="KW-0812">Transmembrane</keyword>
<name>A0A0F9BN71_9ZZZZ</name>
<keyword evidence="1" id="KW-1133">Transmembrane helix</keyword>
<sequence length="40" mass="4670">MNYLVYFTDPQTAFAFVIYALAFAIATFTVIYAIESWRQL</sequence>
<evidence type="ECO:0000256" key="1">
    <source>
        <dbReference type="SAM" id="Phobius"/>
    </source>
</evidence>
<reference evidence="2" key="1">
    <citation type="journal article" date="2015" name="Nature">
        <title>Complex archaea that bridge the gap between prokaryotes and eukaryotes.</title>
        <authorList>
            <person name="Spang A."/>
            <person name="Saw J.H."/>
            <person name="Jorgensen S.L."/>
            <person name="Zaremba-Niedzwiedzka K."/>
            <person name="Martijn J."/>
            <person name="Lind A.E."/>
            <person name="van Eijk R."/>
            <person name="Schleper C."/>
            <person name="Guy L."/>
            <person name="Ettema T.J."/>
        </authorList>
    </citation>
    <scope>NUCLEOTIDE SEQUENCE</scope>
</reference>
<organism evidence="2">
    <name type="scientific">marine sediment metagenome</name>
    <dbReference type="NCBI Taxonomy" id="412755"/>
    <lineage>
        <taxon>unclassified sequences</taxon>
        <taxon>metagenomes</taxon>
        <taxon>ecological metagenomes</taxon>
    </lineage>
</organism>
<feature type="transmembrane region" description="Helical" evidence="1">
    <location>
        <begin position="12"/>
        <end position="34"/>
    </location>
</feature>
<keyword evidence="1" id="KW-0472">Membrane</keyword>
<accession>A0A0F9BN71</accession>
<gene>
    <name evidence="2" type="ORF">LCGC14_2769250</name>
</gene>
<proteinExistence type="predicted"/>
<dbReference type="EMBL" id="LAZR01051125">
    <property type="protein sequence ID" value="KKK85836.1"/>
    <property type="molecule type" value="Genomic_DNA"/>
</dbReference>